<feature type="region of interest" description="Disordered" evidence="1">
    <location>
        <begin position="1"/>
        <end position="26"/>
    </location>
</feature>
<evidence type="ECO:0000313" key="3">
    <source>
        <dbReference type="WBParaSite" id="jg9610"/>
    </source>
</evidence>
<dbReference type="WBParaSite" id="jg9610">
    <property type="protein sequence ID" value="jg9610"/>
    <property type="gene ID" value="jg9610"/>
</dbReference>
<keyword evidence="2" id="KW-1185">Reference proteome</keyword>
<dbReference type="Proteomes" id="UP000887574">
    <property type="component" value="Unplaced"/>
</dbReference>
<evidence type="ECO:0000256" key="1">
    <source>
        <dbReference type="SAM" id="MobiDB-lite"/>
    </source>
</evidence>
<dbReference type="AlphaFoldDB" id="A0A915ERB5"/>
<accession>A0A915ERB5</accession>
<proteinExistence type="predicted"/>
<sequence length="87" mass="9961">MDLIKGYQDSESEQESEDFLSDGDDSEAEFNQILELCRKQREGVKSKTSARPSVNLAKVFDSEYYNLPPIDDPQIHVEEDISLKHLV</sequence>
<reference evidence="3" key="1">
    <citation type="submission" date="2022-11" db="UniProtKB">
        <authorList>
            <consortium name="WormBaseParasite"/>
        </authorList>
    </citation>
    <scope>IDENTIFICATION</scope>
</reference>
<protein>
    <submittedName>
        <fullName evidence="3">Uncharacterized protein</fullName>
    </submittedName>
</protein>
<feature type="compositionally biased region" description="Acidic residues" evidence="1">
    <location>
        <begin position="10"/>
        <end position="26"/>
    </location>
</feature>
<organism evidence="2 3">
    <name type="scientific">Ditylenchus dipsaci</name>
    <dbReference type="NCBI Taxonomy" id="166011"/>
    <lineage>
        <taxon>Eukaryota</taxon>
        <taxon>Metazoa</taxon>
        <taxon>Ecdysozoa</taxon>
        <taxon>Nematoda</taxon>
        <taxon>Chromadorea</taxon>
        <taxon>Rhabditida</taxon>
        <taxon>Tylenchina</taxon>
        <taxon>Tylenchomorpha</taxon>
        <taxon>Sphaerularioidea</taxon>
        <taxon>Anguinidae</taxon>
        <taxon>Anguininae</taxon>
        <taxon>Ditylenchus</taxon>
    </lineage>
</organism>
<name>A0A915ERB5_9BILA</name>
<evidence type="ECO:0000313" key="2">
    <source>
        <dbReference type="Proteomes" id="UP000887574"/>
    </source>
</evidence>